<sequence length="477" mass="55265">MDSESGVAHIKETSFLSGILQAVFSNGFSTISQIFLILIVPKFITPTSYSYWQLYIFYISYVGILHFGWIDGMYLQLGGEKLENIKGDKVGNELCWFTIFQMIVSILFVFGTLLGKFNVPNTYVLIQTGIIIFVSNVRSFYFFLFQATNHIHEYSVGTLIEKVITVIMTIIFIVIGFGNLYFLIIADVLGKMISLGYTVWVDRNTILSSIKIKTLPIANIRINILRGGKLLVANFASLFMIGVVRYTIKRNFGIVDFGQISITLSISNFMVMLIQAISMVLFPYIRRIDFDVVKKLHSVMRHELSILFLWLVGIYYIVFPILHIWLPKYDLGLSLLWIIFPVIFFDGKFELLSSVYFQALNLEGILYKINLFSLLLSMIWSFANYLLSLPLSMYALTIIGTFFFRSFLGEIILLKYFHEKYNRNDLFFYIMITVFMLSNWLIGFNSVYTYIALLTVYTVVNRKNIFHYVIEIIKIFK</sequence>
<evidence type="ECO:0000313" key="7">
    <source>
        <dbReference type="EMBL" id="KRO29434.1"/>
    </source>
</evidence>
<dbReference type="AlphaFoldDB" id="A0A0R2P3H0"/>
<protein>
    <submittedName>
        <fullName evidence="7">Heteropolysaccharide repeat-containing protein</fullName>
    </submittedName>
</protein>
<feature type="transmembrane region" description="Helical" evidence="6">
    <location>
        <begin position="163"/>
        <end position="184"/>
    </location>
</feature>
<feature type="transmembrane region" description="Helical" evidence="6">
    <location>
        <begin position="122"/>
        <end position="143"/>
    </location>
</feature>
<organism evidence="7 8">
    <name type="scientific">Lactiplantibacillus fabifermentans DSM 21115</name>
    <dbReference type="NCBI Taxonomy" id="1413187"/>
    <lineage>
        <taxon>Bacteria</taxon>
        <taxon>Bacillati</taxon>
        <taxon>Bacillota</taxon>
        <taxon>Bacilli</taxon>
        <taxon>Lactobacillales</taxon>
        <taxon>Lactobacillaceae</taxon>
        <taxon>Lactiplantibacillus</taxon>
    </lineage>
</organism>
<dbReference type="GO" id="GO:0005886">
    <property type="term" value="C:plasma membrane"/>
    <property type="evidence" value="ECO:0007669"/>
    <property type="project" value="UniProtKB-SubCell"/>
</dbReference>
<evidence type="ECO:0000256" key="2">
    <source>
        <dbReference type="ARBA" id="ARBA00022475"/>
    </source>
</evidence>
<accession>A0A0R2P3H0</accession>
<feature type="transmembrane region" description="Helical" evidence="6">
    <location>
        <begin position="52"/>
        <end position="70"/>
    </location>
</feature>
<dbReference type="Proteomes" id="UP000050920">
    <property type="component" value="Unassembled WGS sequence"/>
</dbReference>
<dbReference type="EMBL" id="AYGX02000006">
    <property type="protein sequence ID" value="KRO29434.1"/>
    <property type="molecule type" value="Genomic_DNA"/>
</dbReference>
<dbReference type="RefSeq" id="WP_024624181.1">
    <property type="nucleotide sequence ID" value="NZ_AYGX02000006.1"/>
</dbReference>
<feature type="transmembrane region" description="Helical" evidence="6">
    <location>
        <begin position="260"/>
        <end position="285"/>
    </location>
</feature>
<evidence type="ECO:0000256" key="4">
    <source>
        <dbReference type="ARBA" id="ARBA00022989"/>
    </source>
</evidence>
<feature type="transmembrane region" description="Helical" evidence="6">
    <location>
        <begin position="332"/>
        <end position="357"/>
    </location>
</feature>
<feature type="transmembrane region" description="Helical" evidence="6">
    <location>
        <begin position="19"/>
        <end position="40"/>
    </location>
</feature>
<keyword evidence="8" id="KW-1185">Reference proteome</keyword>
<evidence type="ECO:0000256" key="1">
    <source>
        <dbReference type="ARBA" id="ARBA00004651"/>
    </source>
</evidence>
<keyword evidence="2" id="KW-1003">Cell membrane</keyword>
<keyword evidence="3 6" id="KW-0812">Transmembrane</keyword>
<feature type="transmembrane region" description="Helical" evidence="6">
    <location>
        <begin position="369"/>
        <end position="387"/>
    </location>
</feature>
<dbReference type="InterPro" id="IPR050833">
    <property type="entry name" value="Poly_Biosynth_Transport"/>
</dbReference>
<feature type="transmembrane region" description="Helical" evidence="6">
    <location>
        <begin position="393"/>
        <end position="414"/>
    </location>
</feature>
<reference evidence="7 8" key="1">
    <citation type="journal article" date="2015" name="Genome Announc.">
        <title>Expanding the biotechnology potential of lactobacilli through comparative genomics of 213 strains and associated genera.</title>
        <authorList>
            <person name="Sun Z."/>
            <person name="Harris H.M."/>
            <person name="McCann A."/>
            <person name="Guo C."/>
            <person name="Argimon S."/>
            <person name="Zhang W."/>
            <person name="Yang X."/>
            <person name="Jeffery I.B."/>
            <person name="Cooney J.C."/>
            <person name="Kagawa T.F."/>
            <person name="Liu W."/>
            <person name="Song Y."/>
            <person name="Salvetti E."/>
            <person name="Wrobel A."/>
            <person name="Rasinkangas P."/>
            <person name="Parkhill J."/>
            <person name="Rea M.C."/>
            <person name="O'Sullivan O."/>
            <person name="Ritari J."/>
            <person name="Douillard F.P."/>
            <person name="Paul Ross R."/>
            <person name="Yang R."/>
            <person name="Briner A.E."/>
            <person name="Felis G.E."/>
            <person name="de Vos W.M."/>
            <person name="Barrangou R."/>
            <person name="Klaenhammer T.R."/>
            <person name="Caufield P.W."/>
            <person name="Cui Y."/>
            <person name="Zhang H."/>
            <person name="O'Toole P.W."/>
        </authorList>
    </citation>
    <scope>NUCLEOTIDE SEQUENCE [LARGE SCALE GENOMIC DNA]</scope>
    <source>
        <strain evidence="7 8">DSM 21115</strain>
    </source>
</reference>
<keyword evidence="5 6" id="KW-0472">Membrane</keyword>
<dbReference type="PANTHER" id="PTHR30250:SF11">
    <property type="entry name" value="O-ANTIGEN TRANSPORTER-RELATED"/>
    <property type="match status" value="1"/>
</dbReference>
<comment type="caution">
    <text evidence="7">The sequence shown here is derived from an EMBL/GenBank/DDBJ whole genome shotgun (WGS) entry which is preliminary data.</text>
</comment>
<gene>
    <name evidence="7" type="ORF">DY78_GL000265</name>
</gene>
<proteinExistence type="predicted"/>
<name>A0A0R2P3H0_9LACO</name>
<evidence type="ECO:0000256" key="3">
    <source>
        <dbReference type="ARBA" id="ARBA00022692"/>
    </source>
</evidence>
<keyword evidence="4 6" id="KW-1133">Transmembrane helix</keyword>
<feature type="transmembrane region" description="Helical" evidence="6">
    <location>
        <begin position="230"/>
        <end position="248"/>
    </location>
</feature>
<comment type="subcellular location">
    <subcellularLocation>
        <location evidence="1">Cell membrane</location>
        <topology evidence="1">Multi-pass membrane protein</topology>
    </subcellularLocation>
</comment>
<evidence type="ECO:0000313" key="8">
    <source>
        <dbReference type="Proteomes" id="UP000050920"/>
    </source>
</evidence>
<evidence type="ECO:0000256" key="6">
    <source>
        <dbReference type="SAM" id="Phobius"/>
    </source>
</evidence>
<feature type="transmembrane region" description="Helical" evidence="6">
    <location>
        <begin position="426"/>
        <end position="451"/>
    </location>
</feature>
<evidence type="ECO:0000256" key="5">
    <source>
        <dbReference type="ARBA" id="ARBA00023136"/>
    </source>
</evidence>
<dbReference type="PANTHER" id="PTHR30250">
    <property type="entry name" value="PST FAMILY PREDICTED COLANIC ACID TRANSPORTER"/>
    <property type="match status" value="1"/>
</dbReference>
<feature type="transmembrane region" description="Helical" evidence="6">
    <location>
        <begin position="306"/>
        <end position="326"/>
    </location>
</feature>
<feature type="transmembrane region" description="Helical" evidence="6">
    <location>
        <begin position="90"/>
        <end position="110"/>
    </location>
</feature>